<dbReference type="Proteomes" id="UP000325286">
    <property type="component" value="Chromosome"/>
</dbReference>
<evidence type="ECO:0000256" key="9">
    <source>
        <dbReference type="SAM" id="Phobius"/>
    </source>
</evidence>
<keyword evidence="6 9" id="KW-0472">Membrane</keyword>
<feature type="coiled-coil region" evidence="7">
    <location>
        <begin position="554"/>
        <end position="581"/>
    </location>
</feature>
<feature type="compositionally biased region" description="Low complexity" evidence="8">
    <location>
        <begin position="702"/>
        <end position="711"/>
    </location>
</feature>
<evidence type="ECO:0000256" key="4">
    <source>
        <dbReference type="ARBA" id="ARBA00022692"/>
    </source>
</evidence>
<dbReference type="PANTHER" id="PTHR13325">
    <property type="entry name" value="PROTEASE M50 MEMBRANE-BOUND TRANSCRIPTION FACTOR SITE 2 PROTEASE"/>
    <property type="match status" value="1"/>
</dbReference>
<feature type="transmembrane region" description="Helical" evidence="9">
    <location>
        <begin position="410"/>
        <end position="434"/>
    </location>
</feature>
<dbReference type="GO" id="GO:0005737">
    <property type="term" value="C:cytoplasm"/>
    <property type="evidence" value="ECO:0007669"/>
    <property type="project" value="TreeGrafter"/>
</dbReference>
<feature type="transmembrane region" description="Helical" evidence="9">
    <location>
        <begin position="249"/>
        <end position="269"/>
    </location>
</feature>
<evidence type="ECO:0000256" key="5">
    <source>
        <dbReference type="ARBA" id="ARBA00022989"/>
    </source>
</evidence>
<dbReference type="RefSeq" id="WP_068135981.1">
    <property type="nucleotide sequence ID" value="NZ_CP042914.1"/>
</dbReference>
<feature type="transmembrane region" description="Helical" evidence="9">
    <location>
        <begin position="454"/>
        <end position="471"/>
    </location>
</feature>
<keyword evidence="4 9" id="KW-0812">Transmembrane</keyword>
<comment type="subcellular location">
    <subcellularLocation>
        <location evidence="2">Endomembrane system</location>
        <topology evidence="2">Multi-pass membrane protein</topology>
    </subcellularLocation>
</comment>
<evidence type="ECO:0000256" key="7">
    <source>
        <dbReference type="SAM" id="Coils"/>
    </source>
</evidence>
<evidence type="ECO:0000256" key="6">
    <source>
        <dbReference type="ARBA" id="ARBA00023136"/>
    </source>
</evidence>
<feature type="region of interest" description="Disordered" evidence="8">
    <location>
        <begin position="681"/>
        <end position="711"/>
    </location>
</feature>
<dbReference type="Pfam" id="PF02163">
    <property type="entry name" value="Peptidase_M50"/>
    <property type="match status" value="1"/>
</dbReference>
<comment type="similarity">
    <text evidence="3">Belongs to the peptidase M50B family.</text>
</comment>
<evidence type="ECO:0000256" key="2">
    <source>
        <dbReference type="ARBA" id="ARBA00004127"/>
    </source>
</evidence>
<keyword evidence="7" id="KW-0175">Coiled coil</keyword>
<feature type="region of interest" description="Disordered" evidence="8">
    <location>
        <begin position="1"/>
        <end position="28"/>
    </location>
</feature>
<feature type="transmembrane region" description="Helical" evidence="9">
    <location>
        <begin position="188"/>
        <end position="206"/>
    </location>
</feature>
<dbReference type="CDD" id="cd05709">
    <property type="entry name" value="S2P-M50"/>
    <property type="match status" value="1"/>
</dbReference>
<feature type="transmembrane region" description="Helical" evidence="9">
    <location>
        <begin position="281"/>
        <end position="306"/>
    </location>
</feature>
<dbReference type="InterPro" id="IPR008915">
    <property type="entry name" value="Peptidase_M50"/>
</dbReference>
<reference evidence="11 12" key="1">
    <citation type="submission" date="2019-08" db="EMBL/GenBank/DDBJ databases">
        <title>Deep-cultivation of Planctomycetes and their phenomic and genomic characterization uncovers novel biology.</title>
        <authorList>
            <person name="Wiegand S."/>
            <person name="Jogler M."/>
            <person name="Boedeker C."/>
            <person name="Pinto D."/>
            <person name="Vollmers J."/>
            <person name="Rivas-Marin E."/>
            <person name="Kohn T."/>
            <person name="Peeters S.H."/>
            <person name="Heuer A."/>
            <person name="Rast P."/>
            <person name="Oberbeckmann S."/>
            <person name="Bunk B."/>
            <person name="Jeske O."/>
            <person name="Meyerdierks A."/>
            <person name="Storesund J.E."/>
            <person name="Kallscheuer N."/>
            <person name="Luecker S."/>
            <person name="Lage O.M."/>
            <person name="Pohl T."/>
            <person name="Merkel B.J."/>
            <person name="Hornburger P."/>
            <person name="Mueller R.-W."/>
            <person name="Bruemmer F."/>
            <person name="Labrenz M."/>
            <person name="Spormann A.M."/>
            <person name="Op den Camp H."/>
            <person name="Overmann J."/>
            <person name="Amann R."/>
            <person name="Jetten M.S.M."/>
            <person name="Mascher T."/>
            <person name="Medema M.H."/>
            <person name="Devos D.P."/>
            <person name="Kaster A.-K."/>
            <person name="Ovreas L."/>
            <person name="Rohde M."/>
            <person name="Galperin M.Y."/>
            <person name="Jogler C."/>
        </authorList>
    </citation>
    <scope>NUCLEOTIDE SEQUENCE [LARGE SCALE GENOMIC DNA]</scope>
    <source>
        <strain evidence="11 12">UC8</strain>
    </source>
</reference>
<dbReference type="GO" id="GO:0004222">
    <property type="term" value="F:metalloendopeptidase activity"/>
    <property type="evidence" value="ECO:0007669"/>
    <property type="project" value="InterPro"/>
</dbReference>
<evidence type="ECO:0000256" key="1">
    <source>
        <dbReference type="ARBA" id="ARBA00001947"/>
    </source>
</evidence>
<keyword evidence="12" id="KW-1185">Reference proteome</keyword>
<dbReference type="PANTHER" id="PTHR13325:SF3">
    <property type="entry name" value="MEMBRANE-BOUND TRANSCRIPTION FACTOR SITE-2 PROTEASE"/>
    <property type="match status" value="1"/>
</dbReference>
<evidence type="ECO:0000256" key="3">
    <source>
        <dbReference type="ARBA" id="ARBA00007931"/>
    </source>
</evidence>
<feature type="compositionally biased region" description="Pro residues" evidence="8">
    <location>
        <begin position="1"/>
        <end position="10"/>
    </location>
</feature>
<dbReference type="GO" id="GO:0016020">
    <property type="term" value="C:membrane"/>
    <property type="evidence" value="ECO:0007669"/>
    <property type="project" value="InterPro"/>
</dbReference>
<dbReference type="AlphaFoldDB" id="A0A5B9QVL7"/>
<keyword evidence="5 9" id="KW-1133">Transmembrane helix</keyword>
<evidence type="ECO:0000259" key="10">
    <source>
        <dbReference type="Pfam" id="PF02163"/>
    </source>
</evidence>
<evidence type="ECO:0000256" key="8">
    <source>
        <dbReference type="SAM" id="MobiDB-lite"/>
    </source>
</evidence>
<protein>
    <submittedName>
        <fullName evidence="11">Peptidase family M50</fullName>
    </submittedName>
</protein>
<gene>
    <name evidence="11" type="ORF">UC8_00140</name>
</gene>
<dbReference type="GO" id="GO:0012505">
    <property type="term" value="C:endomembrane system"/>
    <property type="evidence" value="ECO:0007669"/>
    <property type="project" value="UniProtKB-SubCell"/>
</dbReference>
<evidence type="ECO:0000313" key="11">
    <source>
        <dbReference type="EMBL" id="QEG38061.1"/>
    </source>
</evidence>
<sequence length="796" mass="86111">MSHPSQPPHSAPDDVPPEGMAADVVAPDGVAAEGVDADALPNEAAAAPIRLRDGLHFRSQPSGGRASYVCHDTQRGKYFHFGAAELEIARLLDGSRSVEDLAVELEALGVTWSREDIAYFLSSLVRNGLAEVTRTAGASAVEPGPPPPTPPLWPRLLSMLVSQRIPLFAADRAAIALTRRLHQAFRPAGVFVWCLLVASGLWQAIANGAEWHGELQRLFSPDTWPVLLAIWLVAKLIHESGHAVAARRHGIRVGNAGILFFMFAPLAYVDVTDAWRLPRRWARIQIALAGVYFELAIAAVAVWVWAHTSDVTIRYVAAQVAVLTGPATLLVNANPLLRLDGYYVLADLLGIPNLRMHGRRMVAGKCQAWLLGRPPQPSLLHGWQRTAALWHAVGSILFQIVWMGGLLWGILFWGGGLGIVIGGAAFLLWVVLPLARWISGLRASEQWRRYRSRLLAWSAALAGVLLLLSFAPSPLGRRIPVVVRYHDEQVARAASDGFVVDVPVRSGDPVTVGTVLVRMDDPQLRTRQAELSLDLESAHVLRRKLHNQGEHAMAAAESQRIASLSRQLTEINRQLDALTIRATRAGLVTSPRLETLQGAYLRAGDVVVRVGDEQHKELLASIHGADLQAYRRAVEEGKTLTARLRGGQSLTVQPAAPSPRASLTIPHPALVALAGGPIPLAASDRDADPQRSQPLASPHTESLSPLSAASSRRLRAGQQGMLIIGDNRSLMQRLYQRLQDSIPQSPRTSCDGYGQDGTIGLASAFLGTCDLLIGKVLDRNAVGQQSLGSRSAPKDL</sequence>
<dbReference type="KEGG" id="rul:UC8_00140"/>
<dbReference type="InterPro" id="IPR001193">
    <property type="entry name" value="MBTPS2"/>
</dbReference>
<dbReference type="GO" id="GO:0031293">
    <property type="term" value="P:membrane protein intracellular domain proteolysis"/>
    <property type="evidence" value="ECO:0007669"/>
    <property type="project" value="TreeGrafter"/>
</dbReference>
<comment type="cofactor">
    <cofactor evidence="1">
        <name>Zn(2+)</name>
        <dbReference type="ChEBI" id="CHEBI:29105"/>
    </cofactor>
</comment>
<evidence type="ECO:0000313" key="12">
    <source>
        <dbReference type="Proteomes" id="UP000325286"/>
    </source>
</evidence>
<feature type="transmembrane region" description="Helical" evidence="9">
    <location>
        <begin position="387"/>
        <end position="404"/>
    </location>
</feature>
<feature type="compositionally biased region" description="Polar residues" evidence="8">
    <location>
        <begin position="690"/>
        <end position="701"/>
    </location>
</feature>
<accession>A0A5B9QVL7</accession>
<dbReference type="EMBL" id="CP042914">
    <property type="protein sequence ID" value="QEG38061.1"/>
    <property type="molecule type" value="Genomic_DNA"/>
</dbReference>
<name>A0A5B9QVL7_9BACT</name>
<feature type="transmembrane region" description="Helical" evidence="9">
    <location>
        <begin position="218"/>
        <end position="237"/>
    </location>
</feature>
<dbReference type="OrthoDB" id="9759690at2"/>
<organism evidence="11 12">
    <name type="scientific">Roseimaritima ulvae</name>
    <dbReference type="NCBI Taxonomy" id="980254"/>
    <lineage>
        <taxon>Bacteria</taxon>
        <taxon>Pseudomonadati</taxon>
        <taxon>Planctomycetota</taxon>
        <taxon>Planctomycetia</taxon>
        <taxon>Pirellulales</taxon>
        <taxon>Pirellulaceae</taxon>
        <taxon>Roseimaritima</taxon>
    </lineage>
</organism>
<feature type="domain" description="Peptidase M50" evidence="10">
    <location>
        <begin position="232"/>
        <end position="307"/>
    </location>
</feature>
<proteinExistence type="inferred from homology"/>